<evidence type="ECO:0000256" key="3">
    <source>
        <dbReference type="SAM" id="Phobius"/>
    </source>
</evidence>
<dbReference type="AlphaFoldDB" id="A0A6L2NMC0"/>
<proteinExistence type="predicted"/>
<feature type="region of interest" description="Disordered" evidence="2">
    <location>
        <begin position="115"/>
        <end position="154"/>
    </location>
</feature>
<protein>
    <recommendedName>
        <fullName evidence="5">Reverse transcriptase domain-containing protein</fullName>
    </recommendedName>
</protein>
<evidence type="ECO:0008006" key="5">
    <source>
        <dbReference type="Google" id="ProtNLM"/>
    </source>
</evidence>
<dbReference type="EMBL" id="BKCJ010009162">
    <property type="protein sequence ID" value="GEU85694.1"/>
    <property type="molecule type" value="Genomic_DNA"/>
</dbReference>
<evidence type="ECO:0000313" key="4">
    <source>
        <dbReference type="EMBL" id="GEU85694.1"/>
    </source>
</evidence>
<accession>A0A6L2NMC0</accession>
<sequence length="432" mass="49982">MQIKHDDLYWFDHEASLRLLYYPGLQRFFRCAMFIYLFYLCHSLSLYSFTERYAQPYFFSCLIRQRGVTIPIEDQPLPVDASPTTLSLGYVADSYPLKEDLEVDPEKDLADYLANEGDDDEEESSDDDAEDDEDEEEHLVLTDSTLPAIDPVPSTEEIEPFEIDESTATSPPPRSPRIVVPLSSTGLRRAWKITGLDFTHGTDYGFIDTLDASIEDAEERASTTLKEVDERTMYARGAWSRSEDRSTTLEALIRAQEARIIALEAQVRTLQTQHDKMECRGKRQKMDPKKTTTPMFDAAIKALTVGHDDAYGMSWKTTMKMMIAKYYPRKLALMYKRMFLEESDEAEKYVGKLPDMIQGSVMESKPKTMQDAIEFTNDLMDQKIRTFAKRQAKNKRKLDDNSKNNHTQQQPHKRYMLASLDETERGYRRTWT</sequence>
<keyword evidence="1" id="KW-0175">Coiled coil</keyword>
<feature type="compositionally biased region" description="Acidic residues" evidence="2">
    <location>
        <begin position="116"/>
        <end position="137"/>
    </location>
</feature>
<name>A0A6L2NMC0_TANCI</name>
<feature type="region of interest" description="Disordered" evidence="2">
    <location>
        <begin position="390"/>
        <end position="419"/>
    </location>
</feature>
<keyword evidence="3" id="KW-1133">Transmembrane helix</keyword>
<keyword evidence="3" id="KW-0472">Membrane</keyword>
<comment type="caution">
    <text evidence="4">The sequence shown here is derived from an EMBL/GenBank/DDBJ whole genome shotgun (WGS) entry which is preliminary data.</text>
</comment>
<keyword evidence="3" id="KW-0812">Transmembrane</keyword>
<gene>
    <name evidence="4" type="ORF">Tci_057672</name>
</gene>
<organism evidence="4">
    <name type="scientific">Tanacetum cinerariifolium</name>
    <name type="common">Dalmatian daisy</name>
    <name type="synonym">Chrysanthemum cinerariifolium</name>
    <dbReference type="NCBI Taxonomy" id="118510"/>
    <lineage>
        <taxon>Eukaryota</taxon>
        <taxon>Viridiplantae</taxon>
        <taxon>Streptophyta</taxon>
        <taxon>Embryophyta</taxon>
        <taxon>Tracheophyta</taxon>
        <taxon>Spermatophyta</taxon>
        <taxon>Magnoliopsida</taxon>
        <taxon>eudicotyledons</taxon>
        <taxon>Gunneridae</taxon>
        <taxon>Pentapetalae</taxon>
        <taxon>asterids</taxon>
        <taxon>campanulids</taxon>
        <taxon>Asterales</taxon>
        <taxon>Asteraceae</taxon>
        <taxon>Asteroideae</taxon>
        <taxon>Anthemideae</taxon>
        <taxon>Anthemidinae</taxon>
        <taxon>Tanacetum</taxon>
    </lineage>
</organism>
<feature type="transmembrane region" description="Helical" evidence="3">
    <location>
        <begin position="28"/>
        <end position="49"/>
    </location>
</feature>
<feature type="coiled-coil region" evidence="1">
    <location>
        <begin position="253"/>
        <end position="280"/>
    </location>
</feature>
<reference evidence="4" key="1">
    <citation type="journal article" date="2019" name="Sci. Rep.">
        <title>Draft genome of Tanacetum cinerariifolium, the natural source of mosquito coil.</title>
        <authorList>
            <person name="Yamashiro T."/>
            <person name="Shiraishi A."/>
            <person name="Satake H."/>
            <person name="Nakayama K."/>
        </authorList>
    </citation>
    <scope>NUCLEOTIDE SEQUENCE</scope>
</reference>
<evidence type="ECO:0000256" key="2">
    <source>
        <dbReference type="SAM" id="MobiDB-lite"/>
    </source>
</evidence>
<evidence type="ECO:0000256" key="1">
    <source>
        <dbReference type="SAM" id="Coils"/>
    </source>
</evidence>